<dbReference type="Pfam" id="PF00174">
    <property type="entry name" value="Oxidored_molyb"/>
    <property type="match status" value="1"/>
</dbReference>
<comment type="cofactor">
    <cofactor evidence="1">
        <name>Mo-molybdopterin</name>
        <dbReference type="ChEBI" id="CHEBI:71302"/>
    </cofactor>
</comment>
<keyword evidence="4" id="KW-0560">Oxidoreductase</keyword>
<evidence type="ECO:0000259" key="7">
    <source>
        <dbReference type="Pfam" id="PF03404"/>
    </source>
</evidence>
<dbReference type="CDD" id="cd02110">
    <property type="entry name" value="SO_family_Moco_dimer"/>
    <property type="match status" value="1"/>
</dbReference>
<dbReference type="RefSeq" id="WP_380830632.1">
    <property type="nucleotide sequence ID" value="NZ_JBHTCG010000032.1"/>
</dbReference>
<dbReference type="Pfam" id="PF03404">
    <property type="entry name" value="Mo-co_dimer"/>
    <property type="match status" value="1"/>
</dbReference>
<dbReference type="InterPro" id="IPR000572">
    <property type="entry name" value="OxRdtase_Mopterin-bd_dom"/>
</dbReference>
<dbReference type="Gene3D" id="3.90.420.10">
    <property type="entry name" value="Oxidoreductase, molybdopterin-binding domain"/>
    <property type="match status" value="1"/>
</dbReference>
<feature type="domain" description="Oxidoreductase molybdopterin-binding" evidence="6">
    <location>
        <begin position="91"/>
        <end position="269"/>
    </location>
</feature>
<keyword evidence="2" id="KW-0500">Molybdenum</keyword>
<evidence type="ECO:0000259" key="6">
    <source>
        <dbReference type="Pfam" id="PF00174"/>
    </source>
</evidence>
<dbReference type="Gene3D" id="2.60.40.650">
    <property type="match status" value="1"/>
</dbReference>
<evidence type="ECO:0000256" key="1">
    <source>
        <dbReference type="ARBA" id="ARBA00001924"/>
    </source>
</evidence>
<dbReference type="InterPro" id="IPR008335">
    <property type="entry name" value="Mopterin_OxRdtase_euk"/>
</dbReference>
<dbReference type="SUPFAM" id="SSF81296">
    <property type="entry name" value="E set domains"/>
    <property type="match status" value="1"/>
</dbReference>
<evidence type="ECO:0000256" key="5">
    <source>
        <dbReference type="SAM" id="MobiDB-lite"/>
    </source>
</evidence>
<dbReference type="SUPFAM" id="SSF56524">
    <property type="entry name" value="Oxidoreductase molybdopterin-binding domain"/>
    <property type="match status" value="1"/>
</dbReference>
<evidence type="ECO:0000256" key="3">
    <source>
        <dbReference type="ARBA" id="ARBA00022723"/>
    </source>
</evidence>
<evidence type="ECO:0000256" key="2">
    <source>
        <dbReference type="ARBA" id="ARBA00022505"/>
    </source>
</evidence>
<dbReference type="PANTHER" id="PTHR19372">
    <property type="entry name" value="SULFITE REDUCTASE"/>
    <property type="match status" value="1"/>
</dbReference>
<comment type="caution">
    <text evidence="8">The sequence shown here is derived from an EMBL/GenBank/DDBJ whole genome shotgun (WGS) entry which is preliminary data.</text>
</comment>
<feature type="region of interest" description="Disordered" evidence="5">
    <location>
        <begin position="1"/>
        <end position="49"/>
    </location>
</feature>
<dbReference type="PANTHER" id="PTHR19372:SF7">
    <property type="entry name" value="SULFITE OXIDASE, MITOCHONDRIAL"/>
    <property type="match status" value="1"/>
</dbReference>
<dbReference type="Proteomes" id="UP001596496">
    <property type="component" value="Unassembled WGS sequence"/>
</dbReference>
<name>A0ABW2PF11_9ACTN</name>
<evidence type="ECO:0000313" key="9">
    <source>
        <dbReference type="Proteomes" id="UP001596496"/>
    </source>
</evidence>
<keyword evidence="3" id="KW-0479">Metal-binding</keyword>
<dbReference type="PRINTS" id="PR00407">
    <property type="entry name" value="EUMOPTERIN"/>
</dbReference>
<dbReference type="EMBL" id="JBHTCG010000032">
    <property type="protein sequence ID" value="MFC7386931.1"/>
    <property type="molecule type" value="Genomic_DNA"/>
</dbReference>
<feature type="compositionally biased region" description="Basic and acidic residues" evidence="5">
    <location>
        <begin position="1"/>
        <end position="12"/>
    </location>
</feature>
<gene>
    <name evidence="8" type="ORF">ACFQSB_32300</name>
</gene>
<evidence type="ECO:0000256" key="4">
    <source>
        <dbReference type="ARBA" id="ARBA00023002"/>
    </source>
</evidence>
<reference evidence="9" key="1">
    <citation type="journal article" date="2019" name="Int. J. Syst. Evol. Microbiol.">
        <title>The Global Catalogue of Microorganisms (GCM) 10K type strain sequencing project: providing services to taxonomists for standard genome sequencing and annotation.</title>
        <authorList>
            <consortium name="The Broad Institute Genomics Platform"/>
            <consortium name="The Broad Institute Genome Sequencing Center for Infectious Disease"/>
            <person name="Wu L."/>
            <person name="Ma J."/>
        </authorList>
    </citation>
    <scope>NUCLEOTIDE SEQUENCE [LARGE SCALE GENOMIC DNA]</scope>
    <source>
        <strain evidence="9">CECT 7649</strain>
    </source>
</reference>
<proteinExistence type="predicted"/>
<dbReference type="InterPro" id="IPR036374">
    <property type="entry name" value="OxRdtase_Mopterin-bd_sf"/>
</dbReference>
<organism evidence="8 9">
    <name type="scientific">Sphaerisporangium rhizosphaerae</name>
    <dbReference type="NCBI Taxonomy" id="2269375"/>
    <lineage>
        <taxon>Bacteria</taxon>
        <taxon>Bacillati</taxon>
        <taxon>Actinomycetota</taxon>
        <taxon>Actinomycetes</taxon>
        <taxon>Streptosporangiales</taxon>
        <taxon>Streptosporangiaceae</taxon>
        <taxon>Sphaerisporangium</taxon>
    </lineage>
</organism>
<evidence type="ECO:0000313" key="8">
    <source>
        <dbReference type="EMBL" id="MFC7386931.1"/>
    </source>
</evidence>
<keyword evidence="9" id="KW-1185">Reference proteome</keyword>
<sequence length="405" mass="44132">MELEDRTGEATRTRPAPGHARSAAPVPRMRRAPSAPPAEAPAAIPAAPGPIVKPLPPDLFITYGSSAETRWEAMHGQGYHTPNDRFFVRNHTATPLIDARTWRLRLHGDGLRAPRTLTYEDLLALPATTADVAIECAGNGRAFFDLQQDQRMAGIPWRLGAIGVARWRGVPLSTLLDLAGVRADAVDVMPRGLDPVYVEDGVDHGHVRRPLPVAKALSDVLVAYEMNDRPLPPDHGFPARLVVPGWSGVASIKWLGDIEVATTALSSPWNTRFYRMFGPGHPPGGAPLSDQVVKSAFELPWGATLRAGRQHILRGRSWSGGGRVVRVEVSVDGGLSWQRAETRGPRPARAWAPWHLAWVPRRPGAHILMARAVDETGATQPARARFNMLGYHFDGVVQHPVTVIP</sequence>
<accession>A0ABW2PF11</accession>
<feature type="domain" description="Moybdenum cofactor oxidoreductase dimerisation" evidence="7">
    <location>
        <begin position="310"/>
        <end position="391"/>
    </location>
</feature>
<protein>
    <submittedName>
        <fullName evidence="8">Sulfite oxidase</fullName>
    </submittedName>
</protein>
<dbReference type="InterPro" id="IPR005066">
    <property type="entry name" value="MoCF_OxRdtse_dimer"/>
</dbReference>
<dbReference type="InterPro" id="IPR014756">
    <property type="entry name" value="Ig_E-set"/>
</dbReference>